<organism evidence="1 2">
    <name type="scientific">Algoriphagus antarcticus</name>
    <dbReference type="NCBI Taxonomy" id="238540"/>
    <lineage>
        <taxon>Bacteria</taxon>
        <taxon>Pseudomonadati</taxon>
        <taxon>Bacteroidota</taxon>
        <taxon>Cytophagia</taxon>
        <taxon>Cytophagales</taxon>
        <taxon>Cyclobacteriaceae</taxon>
        <taxon>Algoriphagus</taxon>
    </lineage>
</organism>
<sequence>MLTINPKYITDQAGNKISVVISVPELEYMMEKLEEIEDVLLYDKVKQSDEPSIPIDEALDRLESNRKD</sequence>
<protein>
    <submittedName>
        <fullName evidence="1">Uncharacterized protein</fullName>
    </submittedName>
</protein>
<evidence type="ECO:0000313" key="2">
    <source>
        <dbReference type="Proteomes" id="UP000256405"/>
    </source>
</evidence>
<reference evidence="1 2" key="1">
    <citation type="submission" date="2018-08" db="EMBL/GenBank/DDBJ databases">
        <title>Genomic Encyclopedia of Archaeal and Bacterial Type Strains, Phase II (KMG-II): from individual species to whole genera.</title>
        <authorList>
            <person name="Goeker M."/>
        </authorList>
    </citation>
    <scope>NUCLEOTIDE SEQUENCE [LARGE SCALE GENOMIC DNA]</scope>
    <source>
        <strain evidence="1 2">DSM 15986</strain>
    </source>
</reference>
<dbReference type="OrthoDB" id="5773047at2"/>
<comment type="caution">
    <text evidence="1">The sequence shown here is derived from an EMBL/GenBank/DDBJ whole genome shotgun (WGS) entry which is preliminary data.</text>
</comment>
<gene>
    <name evidence="1" type="ORF">C8N25_120100</name>
</gene>
<dbReference type="Proteomes" id="UP000256405">
    <property type="component" value="Unassembled WGS sequence"/>
</dbReference>
<proteinExistence type="predicted"/>
<dbReference type="AlphaFoldDB" id="A0A3E0DJA3"/>
<keyword evidence="2" id="KW-1185">Reference proteome</keyword>
<evidence type="ECO:0000313" key="1">
    <source>
        <dbReference type="EMBL" id="REG82810.1"/>
    </source>
</evidence>
<dbReference type="EMBL" id="QUNF01000020">
    <property type="protein sequence ID" value="REG82810.1"/>
    <property type="molecule type" value="Genomic_DNA"/>
</dbReference>
<accession>A0A3E0DJA3</accession>
<dbReference type="RefSeq" id="WP_086544013.1">
    <property type="nucleotide sequence ID" value="NZ_MSSW01000104.1"/>
</dbReference>
<name>A0A3E0DJA3_9BACT</name>